<dbReference type="PANTHER" id="PTHR12710">
    <property type="entry name" value="NUCLEAR PROTEIN LOCALIZATION 4"/>
    <property type="match status" value="1"/>
</dbReference>
<gene>
    <name evidence="3" type="ORF">PHET_10392</name>
</gene>
<dbReference type="Pfam" id="PF11543">
    <property type="entry name" value="UN_NPL4"/>
    <property type="match status" value="1"/>
</dbReference>
<dbReference type="GO" id="GO:0031625">
    <property type="term" value="F:ubiquitin protein ligase binding"/>
    <property type="evidence" value="ECO:0007669"/>
    <property type="project" value="TreeGrafter"/>
</dbReference>
<keyword evidence="4" id="KW-1185">Reference proteome</keyword>
<dbReference type="InterPro" id="IPR007716">
    <property type="entry name" value="NPL4_Zn-bd_put"/>
</dbReference>
<sequence>MIVRVQSPSGTKKFDVSESDKYEKLIGLVASEFKMGNTCTWYLATSRDGSGRIHCTSGTRLAKLGLKHGDMLFLLDKPQTVLRSAPGDGETYVVDHHSVDNRPTNPFGSNVNVVEDDIDQELAKMDGQIKRKRNEQLCHHPPLGKCIHCAPLEKLFSTLRLNPILTKSIHEPLMHL</sequence>
<dbReference type="OrthoDB" id="10251089at2759"/>
<dbReference type="GO" id="GO:0043130">
    <property type="term" value="F:ubiquitin binding"/>
    <property type="evidence" value="ECO:0007669"/>
    <property type="project" value="TreeGrafter"/>
</dbReference>
<reference evidence="3" key="1">
    <citation type="submission" date="2019-05" db="EMBL/GenBank/DDBJ databases">
        <title>Annotation for the trematode Paragonimus heterotremus.</title>
        <authorList>
            <person name="Choi Y.-J."/>
        </authorList>
    </citation>
    <scope>NUCLEOTIDE SEQUENCE</scope>
    <source>
        <strain evidence="3">LC</strain>
    </source>
</reference>
<dbReference type="GO" id="GO:0005634">
    <property type="term" value="C:nucleus"/>
    <property type="evidence" value="ECO:0007669"/>
    <property type="project" value="TreeGrafter"/>
</dbReference>
<protein>
    <submittedName>
        <fullName evidence="3">NPL4 ubiquitin recognition factor</fullName>
    </submittedName>
</protein>
<dbReference type="AlphaFoldDB" id="A0A8J4WDV3"/>
<evidence type="ECO:0000313" key="4">
    <source>
        <dbReference type="Proteomes" id="UP000748531"/>
    </source>
</evidence>
<dbReference type="GO" id="GO:0006511">
    <property type="term" value="P:ubiquitin-dependent protein catabolic process"/>
    <property type="evidence" value="ECO:0007669"/>
    <property type="project" value="InterPro"/>
</dbReference>
<accession>A0A8J4WDV3</accession>
<dbReference type="Pfam" id="PF05020">
    <property type="entry name" value="zf-NPL4"/>
    <property type="match status" value="1"/>
</dbReference>
<dbReference type="Gene3D" id="3.10.20.90">
    <property type="entry name" value="Phosphatidylinositol 3-kinase Catalytic Subunit, Chain A, domain 1"/>
    <property type="match status" value="1"/>
</dbReference>
<organism evidence="3 4">
    <name type="scientific">Paragonimus heterotremus</name>
    <dbReference type="NCBI Taxonomy" id="100268"/>
    <lineage>
        <taxon>Eukaryota</taxon>
        <taxon>Metazoa</taxon>
        <taxon>Spiralia</taxon>
        <taxon>Lophotrochozoa</taxon>
        <taxon>Platyhelminthes</taxon>
        <taxon>Trematoda</taxon>
        <taxon>Digenea</taxon>
        <taxon>Plagiorchiida</taxon>
        <taxon>Troglotremata</taxon>
        <taxon>Troglotrematidae</taxon>
        <taxon>Paragonimus</taxon>
    </lineage>
</organism>
<feature type="domain" description="NPL4 zinc-binding putative" evidence="1">
    <location>
        <begin position="114"/>
        <end position="154"/>
    </location>
</feature>
<dbReference type="InterPro" id="IPR016563">
    <property type="entry name" value="Npl4"/>
</dbReference>
<evidence type="ECO:0000259" key="2">
    <source>
        <dbReference type="Pfam" id="PF11543"/>
    </source>
</evidence>
<feature type="domain" description="Nuclear pore localisation protein Npl4 ubiquitin-like" evidence="2">
    <location>
        <begin position="1"/>
        <end position="74"/>
    </location>
</feature>
<name>A0A8J4WDV3_9TREM</name>
<proteinExistence type="predicted"/>
<dbReference type="InterPro" id="IPR024682">
    <property type="entry name" value="Npl4_Ub-like_dom"/>
</dbReference>
<evidence type="ECO:0000313" key="3">
    <source>
        <dbReference type="EMBL" id="KAF5396399.1"/>
    </source>
</evidence>
<dbReference type="PANTHER" id="PTHR12710:SF0">
    <property type="entry name" value="NUCLEAR PROTEIN LOCALIZATION PROTEIN 4 HOMOLOG"/>
    <property type="match status" value="1"/>
</dbReference>
<comment type="caution">
    <text evidence="3">The sequence shown here is derived from an EMBL/GenBank/DDBJ whole genome shotgun (WGS) entry which is preliminary data.</text>
</comment>
<dbReference type="EMBL" id="LUCH01008222">
    <property type="protein sequence ID" value="KAF5396399.1"/>
    <property type="molecule type" value="Genomic_DNA"/>
</dbReference>
<dbReference type="Proteomes" id="UP000748531">
    <property type="component" value="Unassembled WGS sequence"/>
</dbReference>
<evidence type="ECO:0000259" key="1">
    <source>
        <dbReference type="Pfam" id="PF05020"/>
    </source>
</evidence>